<dbReference type="PANTHER" id="PTHR30250">
    <property type="entry name" value="PST FAMILY PREDICTED COLANIC ACID TRANSPORTER"/>
    <property type="match status" value="1"/>
</dbReference>
<evidence type="ECO:0000256" key="4">
    <source>
        <dbReference type="ARBA" id="ARBA00022692"/>
    </source>
</evidence>
<feature type="transmembrane region" description="Helical" evidence="7">
    <location>
        <begin position="450"/>
        <end position="470"/>
    </location>
</feature>
<evidence type="ECO:0000256" key="1">
    <source>
        <dbReference type="ARBA" id="ARBA00004651"/>
    </source>
</evidence>
<gene>
    <name evidence="8" type="ORF">AUK18_01510</name>
</gene>
<dbReference type="GO" id="GO:0005886">
    <property type="term" value="C:plasma membrane"/>
    <property type="evidence" value="ECO:0007669"/>
    <property type="project" value="UniProtKB-SubCell"/>
</dbReference>
<dbReference type="Pfam" id="PF13440">
    <property type="entry name" value="Polysacc_synt_3"/>
    <property type="match status" value="1"/>
</dbReference>
<comment type="similarity">
    <text evidence="2">Belongs to the polysaccharide synthase family.</text>
</comment>
<evidence type="ECO:0000313" key="8">
    <source>
        <dbReference type="EMBL" id="OIP03647.1"/>
    </source>
</evidence>
<feature type="transmembrane region" description="Helical" evidence="7">
    <location>
        <begin position="334"/>
        <end position="354"/>
    </location>
</feature>
<keyword evidence="5 7" id="KW-1133">Transmembrane helix</keyword>
<dbReference type="EMBL" id="MNXQ01000029">
    <property type="protein sequence ID" value="OIP03647.1"/>
    <property type="molecule type" value="Genomic_DNA"/>
</dbReference>
<feature type="transmembrane region" description="Helical" evidence="7">
    <location>
        <begin position="243"/>
        <end position="262"/>
    </location>
</feature>
<feature type="transmembrane region" description="Helical" evidence="7">
    <location>
        <begin position="184"/>
        <end position="205"/>
    </location>
</feature>
<keyword evidence="3" id="KW-1003">Cell membrane</keyword>
<dbReference type="Proteomes" id="UP000183605">
    <property type="component" value="Unassembled WGS sequence"/>
</dbReference>
<evidence type="ECO:0000313" key="9">
    <source>
        <dbReference type="Proteomes" id="UP000183605"/>
    </source>
</evidence>
<proteinExistence type="inferred from homology"/>
<organism evidence="8 9">
    <name type="scientific">Candidatus Beckwithbacteria bacterium CG2_30_44_31</name>
    <dbReference type="NCBI Taxonomy" id="1805035"/>
    <lineage>
        <taxon>Bacteria</taxon>
        <taxon>Candidatus Beckwithiibacteriota</taxon>
    </lineage>
</organism>
<sequence length="487" mass="54706">MPSNFIEPELEISEISHRAVSGVIVLTLRKFALRAISYLGGIFLARLLAPEIFGIFAIISFVINFFAFFSDVGLGAALIQKKEELAKKDLAVTFTLQQILVVAVVLVIYLSAPWFSLKYHLGTQGIWLIRIFSLSLFLTSLKTIPSILLERKLKFTRLIWPEVVEVVSFQILAVGLAWLGLGVWSFIIALLIRSLLGVIVLYFISPWRPSLAWDPRIAKKLVSFGLPFQLNGFIAAIKDAVMPVFVGAVSGAAAVGYLNWALTFSKLPILFMSDIFRVTFPTYSRIQHDTAMLKQAIEKTIRFTNLFLFPAVFLLAATAKPIITIIFTDKWLPALPAFYIHLGGILVVGITNTFMDSLWALGKTRIAVKLLIIFTIVNWLTSVPLVYRFGFTGAMIGSVIVLYVSLPLTWYYIRKIVKVEVIRHIWPAFLASALAGLLAFKLSFLAINLFSLILVGFIGGLVYLACLFAFDRRQLLVDVRWFWQKIR</sequence>
<feature type="transmembrane region" description="Helical" evidence="7">
    <location>
        <begin position="366"/>
        <end position="387"/>
    </location>
</feature>
<feature type="transmembrane region" description="Helical" evidence="7">
    <location>
        <begin position="127"/>
        <end position="149"/>
    </location>
</feature>
<keyword evidence="4 7" id="KW-0812">Transmembrane</keyword>
<feature type="transmembrane region" description="Helical" evidence="7">
    <location>
        <begin position="306"/>
        <end position="328"/>
    </location>
</feature>
<evidence type="ECO:0000256" key="7">
    <source>
        <dbReference type="SAM" id="Phobius"/>
    </source>
</evidence>
<dbReference type="AlphaFoldDB" id="A0A1J5B8G8"/>
<comment type="caution">
    <text evidence="8">The sequence shown here is derived from an EMBL/GenBank/DDBJ whole genome shotgun (WGS) entry which is preliminary data.</text>
</comment>
<evidence type="ECO:0000256" key="2">
    <source>
        <dbReference type="ARBA" id="ARBA00007430"/>
    </source>
</evidence>
<name>A0A1J5B8G8_9BACT</name>
<feature type="transmembrane region" description="Helical" evidence="7">
    <location>
        <begin position="425"/>
        <end position="444"/>
    </location>
</feature>
<dbReference type="PANTHER" id="PTHR30250:SF10">
    <property type="entry name" value="LIPOPOLYSACCHARIDE BIOSYNTHESIS PROTEIN WZXC"/>
    <property type="match status" value="1"/>
</dbReference>
<protein>
    <submittedName>
        <fullName evidence="8">Uncharacterized protein</fullName>
    </submittedName>
</protein>
<evidence type="ECO:0000256" key="3">
    <source>
        <dbReference type="ARBA" id="ARBA00022475"/>
    </source>
</evidence>
<dbReference type="InterPro" id="IPR050833">
    <property type="entry name" value="Poly_Biosynth_Transport"/>
</dbReference>
<evidence type="ECO:0000256" key="6">
    <source>
        <dbReference type="ARBA" id="ARBA00023136"/>
    </source>
</evidence>
<evidence type="ECO:0000256" key="5">
    <source>
        <dbReference type="ARBA" id="ARBA00022989"/>
    </source>
</evidence>
<reference evidence="8 9" key="1">
    <citation type="journal article" date="2016" name="Environ. Microbiol.">
        <title>Genomic resolution of a cold subsurface aquifer community provides metabolic insights for novel microbes adapted to high CO concentrations.</title>
        <authorList>
            <person name="Probst A.J."/>
            <person name="Castelle C.J."/>
            <person name="Singh A."/>
            <person name="Brown C.T."/>
            <person name="Anantharaman K."/>
            <person name="Sharon I."/>
            <person name="Hug L.A."/>
            <person name="Burstein D."/>
            <person name="Emerson J.B."/>
            <person name="Thomas B.C."/>
            <person name="Banfield J.F."/>
        </authorList>
    </citation>
    <scope>NUCLEOTIDE SEQUENCE [LARGE SCALE GENOMIC DNA]</scope>
    <source>
        <strain evidence="8">CG2_30_44_31</strain>
    </source>
</reference>
<keyword evidence="6 7" id="KW-0472">Membrane</keyword>
<accession>A0A1J5B8G8</accession>
<feature type="transmembrane region" description="Helical" evidence="7">
    <location>
        <begin position="91"/>
        <end position="115"/>
    </location>
</feature>
<feature type="transmembrane region" description="Helical" evidence="7">
    <location>
        <begin position="393"/>
        <end position="413"/>
    </location>
</feature>
<feature type="transmembrane region" description="Helical" evidence="7">
    <location>
        <begin position="55"/>
        <end position="79"/>
    </location>
</feature>
<comment type="subcellular location">
    <subcellularLocation>
        <location evidence="1">Cell membrane</location>
        <topology evidence="1">Multi-pass membrane protein</topology>
    </subcellularLocation>
</comment>